<proteinExistence type="predicted"/>
<dbReference type="Proteomes" id="UP000237839">
    <property type="component" value="Unassembled WGS sequence"/>
</dbReference>
<organism evidence="1 2">
    <name type="scientific">Solimicrobium silvestre</name>
    <dbReference type="NCBI Taxonomy" id="2099400"/>
    <lineage>
        <taxon>Bacteria</taxon>
        <taxon>Pseudomonadati</taxon>
        <taxon>Pseudomonadota</taxon>
        <taxon>Betaproteobacteria</taxon>
        <taxon>Burkholderiales</taxon>
        <taxon>Oxalobacteraceae</taxon>
        <taxon>Solimicrobium</taxon>
    </lineage>
</organism>
<keyword evidence="2" id="KW-1185">Reference proteome</keyword>
<dbReference type="EMBL" id="PUGF01000003">
    <property type="protein sequence ID" value="PRC94316.1"/>
    <property type="molecule type" value="Genomic_DNA"/>
</dbReference>
<sequence length="187" mass="21996">MTMASCEYADEVPCKSNNYAFFDDVCANELINAVTVDQIINLSKFCTSIPLDFIENDPTDVLKFNKLLTRAKDKVGVYHLWVENSRCSDHKIYSMLCVYVGKGDILDRVKEHTKEKYENQGLLHLSFYECENRIAKYLEQLFLDIYDFPMNHKENKNSKNEKLYARWSSDRYNIGTEMEFLSDRYSK</sequence>
<reference evidence="1 2" key="1">
    <citation type="submission" date="2018-02" db="EMBL/GenBank/DDBJ databases">
        <title>Solimicrobium silvestre gen. nov., sp. nov., isolated from alpine forest soil.</title>
        <authorList>
            <person name="Margesin R."/>
            <person name="Albuquerque L."/>
            <person name="Zhang D.-C."/>
            <person name="Froufe H.J.C."/>
            <person name="Severino R."/>
            <person name="Roxo I."/>
            <person name="Egas C."/>
            <person name="Da Costa M.S."/>
        </authorList>
    </citation>
    <scope>NUCLEOTIDE SEQUENCE [LARGE SCALE GENOMIC DNA]</scope>
    <source>
        <strain evidence="1 2">S20-91</strain>
    </source>
</reference>
<protein>
    <submittedName>
        <fullName evidence="1">Uncharacterized protein</fullName>
    </submittedName>
</protein>
<evidence type="ECO:0000313" key="2">
    <source>
        <dbReference type="Proteomes" id="UP000237839"/>
    </source>
</evidence>
<dbReference type="RefSeq" id="WP_105530644.1">
    <property type="nucleotide sequence ID" value="NZ_PUGF01000003.1"/>
</dbReference>
<name>A0A2S9H375_9BURK</name>
<dbReference type="OrthoDB" id="7408651at2"/>
<gene>
    <name evidence="1" type="ORF">S2091_0937</name>
</gene>
<dbReference type="AlphaFoldDB" id="A0A2S9H375"/>
<accession>A0A2S9H375</accession>
<comment type="caution">
    <text evidence="1">The sequence shown here is derived from an EMBL/GenBank/DDBJ whole genome shotgun (WGS) entry which is preliminary data.</text>
</comment>
<evidence type="ECO:0000313" key="1">
    <source>
        <dbReference type="EMBL" id="PRC94316.1"/>
    </source>
</evidence>